<evidence type="ECO:0000259" key="1">
    <source>
        <dbReference type="PROSITE" id="PS01124"/>
    </source>
</evidence>
<dbReference type="Gene3D" id="1.10.10.60">
    <property type="entry name" value="Homeodomain-like"/>
    <property type="match status" value="1"/>
</dbReference>
<reference evidence="2 3" key="1">
    <citation type="submission" date="2020-04" db="EMBL/GenBank/DDBJ databases">
        <title>Chryseobacterium sp. RJ-7-14 sp. nov., isolated from Jeju soil.</title>
        <authorList>
            <person name="Dahal R.H."/>
            <person name="Chaudhary D.K."/>
        </authorList>
    </citation>
    <scope>NUCLEOTIDE SEQUENCE [LARGE SCALE GENOMIC DNA]</scope>
    <source>
        <strain evidence="2 3">RJ-7-14</strain>
    </source>
</reference>
<dbReference type="GO" id="GO:0043565">
    <property type="term" value="F:sequence-specific DNA binding"/>
    <property type="evidence" value="ECO:0007669"/>
    <property type="project" value="InterPro"/>
</dbReference>
<name>A0A7Y0FKH6_9FLAO</name>
<dbReference type="Proteomes" id="UP000552615">
    <property type="component" value="Unassembled WGS sequence"/>
</dbReference>
<organism evidence="2 3">
    <name type="scientific">Chryseobacterium cheonjiense</name>
    <dbReference type="NCBI Taxonomy" id="2728845"/>
    <lineage>
        <taxon>Bacteria</taxon>
        <taxon>Pseudomonadati</taxon>
        <taxon>Bacteroidota</taxon>
        <taxon>Flavobacteriia</taxon>
        <taxon>Flavobacteriales</taxon>
        <taxon>Weeksellaceae</taxon>
        <taxon>Chryseobacterium group</taxon>
        <taxon>Chryseobacterium</taxon>
    </lineage>
</organism>
<dbReference type="GO" id="GO:0003700">
    <property type="term" value="F:DNA-binding transcription factor activity"/>
    <property type="evidence" value="ECO:0007669"/>
    <property type="project" value="InterPro"/>
</dbReference>
<dbReference type="EMBL" id="JABBGF010000005">
    <property type="protein sequence ID" value="NML59471.1"/>
    <property type="molecule type" value="Genomic_DNA"/>
</dbReference>
<dbReference type="AlphaFoldDB" id="A0A7Y0FKH6"/>
<evidence type="ECO:0000313" key="2">
    <source>
        <dbReference type="EMBL" id="NML59471.1"/>
    </source>
</evidence>
<proteinExistence type="predicted"/>
<dbReference type="Pfam" id="PF20240">
    <property type="entry name" value="DUF6597"/>
    <property type="match status" value="1"/>
</dbReference>
<dbReference type="SMART" id="SM00342">
    <property type="entry name" value="HTH_ARAC"/>
    <property type="match status" value="1"/>
</dbReference>
<dbReference type="InterPro" id="IPR046532">
    <property type="entry name" value="DUF6597"/>
</dbReference>
<dbReference type="Pfam" id="PF12833">
    <property type="entry name" value="HTH_18"/>
    <property type="match status" value="1"/>
</dbReference>
<protein>
    <submittedName>
        <fullName evidence="2">Helix-turn-helix transcriptional regulator</fullName>
    </submittedName>
</protein>
<gene>
    <name evidence="2" type="ORF">HHL20_19285</name>
</gene>
<dbReference type="PROSITE" id="PS01124">
    <property type="entry name" value="HTH_ARAC_FAMILY_2"/>
    <property type="match status" value="1"/>
</dbReference>
<dbReference type="InterPro" id="IPR018060">
    <property type="entry name" value="HTH_AraC"/>
</dbReference>
<sequence length="251" mass="29566">MNSSTLQYHFKEPEKLLSDFVYCFSSLKNVSECKEGVIIPNGKIDLLLCKTTDDRFFMVLMGLETKPKTMPQQNISMFFSISFNPLSLEYILNVPIAEYVNSGKELPENFWGFCEDDLNDFEDFCNKASRAIKMHLNDIVDERKRNLFRLIFEAHGEISIKELSETIHWSERQINRYFTKYLGVTLKMYCTILRFQKSLEYIKDGILFPQLNFSDQSHFIKDVKKLSGVSPRELFKNDNDRFLQFLVYSKK</sequence>
<dbReference type="RefSeq" id="WP_169232782.1">
    <property type="nucleotide sequence ID" value="NZ_JABBGF010000005.1"/>
</dbReference>
<evidence type="ECO:0000313" key="3">
    <source>
        <dbReference type="Proteomes" id="UP000552615"/>
    </source>
</evidence>
<comment type="caution">
    <text evidence="2">The sequence shown here is derived from an EMBL/GenBank/DDBJ whole genome shotgun (WGS) entry which is preliminary data.</text>
</comment>
<accession>A0A7Y0FKH6</accession>
<keyword evidence="3" id="KW-1185">Reference proteome</keyword>
<feature type="domain" description="HTH araC/xylS-type" evidence="1">
    <location>
        <begin position="145"/>
        <end position="237"/>
    </location>
</feature>